<dbReference type="OrthoDB" id="9814202at2"/>
<evidence type="ECO:0000256" key="9">
    <source>
        <dbReference type="ARBA" id="ARBA00050025"/>
    </source>
</evidence>
<feature type="transmembrane region" description="Helical" evidence="10">
    <location>
        <begin position="159"/>
        <end position="180"/>
    </location>
</feature>
<proteinExistence type="inferred from homology"/>
<dbReference type="PANTHER" id="PTHR43029">
    <property type="entry name" value="AMMONIUM TRANSPORTER MEP2"/>
    <property type="match status" value="1"/>
</dbReference>
<dbReference type="GO" id="GO:0005886">
    <property type="term" value="C:plasma membrane"/>
    <property type="evidence" value="ECO:0007669"/>
    <property type="project" value="UniProtKB-SubCell"/>
</dbReference>
<dbReference type="SUPFAM" id="SSF111352">
    <property type="entry name" value="Ammonium transporter"/>
    <property type="match status" value="1"/>
</dbReference>
<keyword evidence="11" id="KW-0732">Signal</keyword>
<evidence type="ECO:0000256" key="11">
    <source>
        <dbReference type="SAM" id="SignalP"/>
    </source>
</evidence>
<dbReference type="EMBL" id="FRAF01000007">
    <property type="protein sequence ID" value="SHK01283.1"/>
    <property type="molecule type" value="Genomic_DNA"/>
</dbReference>
<dbReference type="STRING" id="1830138.SAMN05443507_10742"/>
<feature type="signal peptide" evidence="11">
    <location>
        <begin position="1"/>
        <end position="28"/>
    </location>
</feature>
<evidence type="ECO:0000256" key="4">
    <source>
        <dbReference type="ARBA" id="ARBA00022475"/>
    </source>
</evidence>
<sequence length="464" mass="49042">MSVSLRNRFWLFLGTFLVVLLTPTVADAATPSMVSAGDTAWILVSSALVMLMTPGLAFFYGGMVRKKNVITTTFQVFAVLLVVSVQWVVIGYSLAFGPDVHHIIGNFSWAMYRHVGAAPDPNYAATIPNFVYGIFQMMFAVITPALIVGGLAERVKFSAFLVFILLWSTFIYDPLAHWVWGAGGWLHNLGVLDFAGGTVVHISSGVAGLVAAIYLGRRVEHGTGAIKAHNVPFVLLGTALLWFGWFGFNAGSALQANFLAAEAFLTTNTATAASALVWMLVERWHTGHVSLVGACAGAVAGLVAITPAAGYVSVAGSLALGGLGGAICYFASTWMKNRLGYDDALDAFGGHGIGGTWGALATGLFATLAVNSGGANGLFYGNPHQLLLQTIGVASTWIFSGGGSLLLLFVIDKVMGLRVTKEEEILGLDMTLHHESAYPEQLSVDELPKILGADPSALGLVLRE</sequence>
<feature type="transmembrane region" description="Helical" evidence="10">
    <location>
        <begin position="228"/>
        <end position="246"/>
    </location>
</feature>
<dbReference type="PANTHER" id="PTHR43029:SF10">
    <property type="entry name" value="AMMONIUM TRANSPORTER MEP2"/>
    <property type="match status" value="1"/>
</dbReference>
<feature type="transmembrane region" description="Helical" evidence="10">
    <location>
        <begin position="386"/>
        <end position="411"/>
    </location>
</feature>
<feature type="domain" description="Ammonium transporter AmtB-like" evidence="12">
    <location>
        <begin position="40"/>
        <end position="438"/>
    </location>
</feature>
<feature type="transmembrane region" description="Helical" evidence="10">
    <location>
        <begin position="344"/>
        <end position="366"/>
    </location>
</feature>
<dbReference type="AlphaFoldDB" id="A0A1M6P059"/>
<comment type="subcellular location">
    <subcellularLocation>
        <location evidence="1 10">Cell membrane</location>
        <topology evidence="1 10">Multi-pass membrane protein</topology>
    </subcellularLocation>
</comment>
<dbReference type="PROSITE" id="PS01219">
    <property type="entry name" value="AMMONIUM_TRANSP"/>
    <property type="match status" value="1"/>
</dbReference>
<evidence type="ECO:0000259" key="12">
    <source>
        <dbReference type="Pfam" id="PF00909"/>
    </source>
</evidence>
<dbReference type="Gene3D" id="1.10.3430.10">
    <property type="entry name" value="Ammonium transporter AmtB like domains"/>
    <property type="match status" value="1"/>
</dbReference>
<evidence type="ECO:0000256" key="2">
    <source>
        <dbReference type="ARBA" id="ARBA00005887"/>
    </source>
</evidence>
<dbReference type="InterPro" id="IPR029020">
    <property type="entry name" value="Ammonium/urea_transptr"/>
</dbReference>
<feature type="transmembrane region" description="Helical" evidence="10">
    <location>
        <begin position="130"/>
        <end position="152"/>
    </location>
</feature>
<evidence type="ECO:0000256" key="1">
    <source>
        <dbReference type="ARBA" id="ARBA00004651"/>
    </source>
</evidence>
<keyword evidence="6 10" id="KW-1133">Transmembrane helix</keyword>
<dbReference type="GO" id="GO:0008519">
    <property type="term" value="F:ammonium channel activity"/>
    <property type="evidence" value="ECO:0007669"/>
    <property type="project" value="InterPro"/>
</dbReference>
<feature type="transmembrane region" description="Helical" evidence="10">
    <location>
        <begin position="74"/>
        <end position="95"/>
    </location>
</feature>
<gene>
    <name evidence="13" type="ORF">SAMN05443507_10742</name>
</gene>
<dbReference type="Pfam" id="PF00909">
    <property type="entry name" value="Ammonium_transp"/>
    <property type="match status" value="1"/>
</dbReference>
<evidence type="ECO:0000256" key="7">
    <source>
        <dbReference type="ARBA" id="ARBA00023136"/>
    </source>
</evidence>
<feature type="transmembrane region" description="Helical" evidence="10">
    <location>
        <begin position="288"/>
        <end position="305"/>
    </location>
</feature>
<dbReference type="InterPro" id="IPR024041">
    <property type="entry name" value="NH4_transpt_AmtB-like_dom"/>
</dbReference>
<feature type="transmembrane region" description="Helical" evidence="10">
    <location>
        <begin position="311"/>
        <end position="332"/>
    </location>
</feature>
<keyword evidence="4" id="KW-1003">Cell membrane</keyword>
<keyword evidence="8 10" id="KW-0924">Ammonia transport</keyword>
<feature type="transmembrane region" description="Helical" evidence="10">
    <location>
        <begin position="258"/>
        <end position="281"/>
    </location>
</feature>
<feature type="chain" id="PRO_5012093391" description="Ammonium transporter" evidence="11">
    <location>
        <begin position="29"/>
        <end position="464"/>
    </location>
</feature>
<protein>
    <recommendedName>
        <fullName evidence="9 10">Ammonium transporter</fullName>
    </recommendedName>
</protein>
<feature type="transmembrane region" description="Helical" evidence="10">
    <location>
        <begin position="192"/>
        <end position="216"/>
    </location>
</feature>
<feature type="transmembrane region" description="Helical" evidence="10">
    <location>
        <begin position="38"/>
        <end position="62"/>
    </location>
</feature>
<dbReference type="NCBIfam" id="TIGR00836">
    <property type="entry name" value="amt"/>
    <property type="match status" value="1"/>
</dbReference>
<comment type="similarity">
    <text evidence="2 10">Belongs to the ammonia transporter channel (TC 1.A.11.2) family.</text>
</comment>
<evidence type="ECO:0000256" key="5">
    <source>
        <dbReference type="ARBA" id="ARBA00022692"/>
    </source>
</evidence>
<evidence type="ECO:0000256" key="3">
    <source>
        <dbReference type="ARBA" id="ARBA00022448"/>
    </source>
</evidence>
<keyword evidence="14" id="KW-1185">Reference proteome</keyword>
<accession>A0A1M6P059</accession>
<evidence type="ECO:0000313" key="13">
    <source>
        <dbReference type="EMBL" id="SHK01283.1"/>
    </source>
</evidence>
<dbReference type="FunFam" id="1.10.3430.10:FF:000007">
    <property type="entry name" value="Ammonium transporter"/>
    <property type="match status" value="1"/>
</dbReference>
<keyword evidence="7 10" id="KW-0472">Membrane</keyword>
<evidence type="ECO:0000256" key="8">
    <source>
        <dbReference type="ARBA" id="ARBA00023177"/>
    </source>
</evidence>
<keyword evidence="5 10" id="KW-0812">Transmembrane</keyword>
<dbReference type="InterPro" id="IPR018047">
    <property type="entry name" value="Ammonium_transpt_CS"/>
</dbReference>
<evidence type="ECO:0000256" key="6">
    <source>
        <dbReference type="ARBA" id="ARBA00022989"/>
    </source>
</evidence>
<name>A0A1M6P059_9BACL</name>
<evidence type="ECO:0000256" key="10">
    <source>
        <dbReference type="RuleBase" id="RU362002"/>
    </source>
</evidence>
<evidence type="ECO:0000313" key="14">
    <source>
        <dbReference type="Proteomes" id="UP000184016"/>
    </source>
</evidence>
<keyword evidence="3 10" id="KW-0813">Transport</keyword>
<organism evidence="13 14">
    <name type="scientific">Alicyclobacillus tolerans</name>
    <dbReference type="NCBI Taxonomy" id="90970"/>
    <lineage>
        <taxon>Bacteria</taxon>
        <taxon>Bacillati</taxon>
        <taxon>Bacillota</taxon>
        <taxon>Bacilli</taxon>
        <taxon>Bacillales</taxon>
        <taxon>Alicyclobacillaceae</taxon>
        <taxon>Alicyclobacillus</taxon>
    </lineage>
</organism>
<dbReference type="InterPro" id="IPR001905">
    <property type="entry name" value="Ammonium_transpt"/>
</dbReference>
<reference evidence="14" key="1">
    <citation type="submission" date="2016-11" db="EMBL/GenBank/DDBJ databases">
        <authorList>
            <person name="Varghese N."/>
            <person name="Submissions S."/>
        </authorList>
    </citation>
    <scope>NUCLEOTIDE SEQUENCE [LARGE SCALE GENOMIC DNA]</scope>
    <source>
        <strain evidence="14">USBA-503</strain>
    </source>
</reference>
<dbReference type="Proteomes" id="UP000184016">
    <property type="component" value="Unassembled WGS sequence"/>
</dbReference>